<dbReference type="RefSeq" id="WP_386667711.1">
    <property type="nucleotide sequence ID" value="NZ_JBHLTG010000002.1"/>
</dbReference>
<evidence type="ECO:0000313" key="4">
    <source>
        <dbReference type="Proteomes" id="UP001589896"/>
    </source>
</evidence>
<gene>
    <name evidence="3" type="ORF">ACFFGH_09795</name>
</gene>
<dbReference type="Pfam" id="PF24481">
    <property type="entry name" value="CT398_CC"/>
    <property type="match status" value="1"/>
</dbReference>
<proteinExistence type="predicted"/>
<keyword evidence="4" id="KW-1185">Reference proteome</keyword>
<sequence length="248" mass="27339">MTVALKASPDDQALLLEVQQLDTRLQQLDHRSKSLPALAQLAELAREEEQLRKTLAQQRGGAEDARAELKRVESDVAVVEARIARDSDRLQHSSSTKDVHALEQELASLRKRLSDLEDIELTVMERVEQEQDALSAAEGRLAELRERVVALEAERDEQLKGLESERVHARANRATVAGKIPPELMALYERQRSRYGVGASHLRGGVSGASGVRLTESDMARIRSAAPDEVILCPDSDAILVRTAESGL</sequence>
<feature type="domain" description="CT398-like coiled coil hairpin" evidence="2">
    <location>
        <begin position="18"/>
        <end position="196"/>
    </location>
</feature>
<organism evidence="3 4">
    <name type="scientific">Lysobacter korlensis</name>
    <dbReference type="NCBI Taxonomy" id="553636"/>
    <lineage>
        <taxon>Bacteria</taxon>
        <taxon>Pseudomonadati</taxon>
        <taxon>Pseudomonadota</taxon>
        <taxon>Gammaproteobacteria</taxon>
        <taxon>Lysobacterales</taxon>
        <taxon>Lysobacteraceae</taxon>
        <taxon>Lysobacter</taxon>
    </lineage>
</organism>
<dbReference type="Proteomes" id="UP001589896">
    <property type="component" value="Unassembled WGS sequence"/>
</dbReference>
<dbReference type="InterPro" id="IPR056003">
    <property type="entry name" value="CT398_CC_hairpin"/>
</dbReference>
<accession>A0ABV6RME4</accession>
<comment type="caution">
    <text evidence="3">The sequence shown here is derived from an EMBL/GenBank/DDBJ whole genome shotgun (WGS) entry which is preliminary data.</text>
</comment>
<evidence type="ECO:0000256" key="1">
    <source>
        <dbReference type="SAM" id="Coils"/>
    </source>
</evidence>
<protein>
    <submittedName>
        <fullName evidence="3">Zinc ribbon domain-containing protein</fullName>
    </submittedName>
</protein>
<evidence type="ECO:0000313" key="3">
    <source>
        <dbReference type="EMBL" id="MFC0678131.1"/>
    </source>
</evidence>
<dbReference type="EMBL" id="JBHLTG010000002">
    <property type="protein sequence ID" value="MFC0678131.1"/>
    <property type="molecule type" value="Genomic_DNA"/>
</dbReference>
<name>A0ABV6RME4_9GAMM</name>
<reference evidence="3 4" key="1">
    <citation type="submission" date="2024-09" db="EMBL/GenBank/DDBJ databases">
        <authorList>
            <person name="Sun Q."/>
            <person name="Mori K."/>
        </authorList>
    </citation>
    <scope>NUCLEOTIDE SEQUENCE [LARGE SCALE GENOMIC DNA]</scope>
    <source>
        <strain evidence="3 4">KCTC 23076</strain>
    </source>
</reference>
<evidence type="ECO:0000259" key="2">
    <source>
        <dbReference type="Pfam" id="PF24481"/>
    </source>
</evidence>
<feature type="coiled-coil region" evidence="1">
    <location>
        <begin position="38"/>
        <end position="161"/>
    </location>
</feature>
<dbReference type="Gene3D" id="1.10.287.1490">
    <property type="match status" value="1"/>
</dbReference>
<keyword evidence="1" id="KW-0175">Coiled coil</keyword>